<gene>
    <name evidence="2" type="ORF">IE4771_PB00083</name>
</gene>
<evidence type="ECO:0000313" key="2">
    <source>
        <dbReference type="EMBL" id="AIC29817.1"/>
    </source>
</evidence>
<dbReference type="InterPro" id="IPR036505">
    <property type="entry name" value="Amidase/PGRP_sf"/>
</dbReference>
<dbReference type="Pfam" id="PF01510">
    <property type="entry name" value="Amidase_2"/>
    <property type="match status" value="1"/>
</dbReference>
<dbReference type="GO" id="GO:0008745">
    <property type="term" value="F:N-acetylmuramoyl-L-alanine amidase activity"/>
    <property type="evidence" value="ECO:0007669"/>
    <property type="project" value="UniProtKB-EC"/>
</dbReference>
<dbReference type="Gene3D" id="1.10.530.10">
    <property type="match status" value="1"/>
</dbReference>
<reference evidence="2 3" key="1">
    <citation type="submission" date="2013-12" db="EMBL/GenBank/DDBJ databases">
        <title>Complete genome sequence of Rhizobium etli bv. mimosae IE4771.</title>
        <authorList>
            <person name="Bustos P."/>
            <person name="Santamaria R.I."/>
            <person name="Lozano L."/>
            <person name="Ormeno-Orrillo E."/>
            <person name="Rogel M.A."/>
            <person name="Romero D."/>
            <person name="Cevallos M.A."/>
            <person name="Martinez-Romero E."/>
            <person name="Gonzalez V."/>
        </authorList>
    </citation>
    <scope>NUCLEOTIDE SEQUENCE [LARGE SCALE GENOMIC DNA]</scope>
    <source>
        <strain evidence="2 3">IE4771</strain>
        <plasmid evidence="3">Plasmid pRetIE4771b</plasmid>
    </source>
</reference>
<dbReference type="HOGENOM" id="CLU_598356_0_0_5"/>
<name>A0A060I7G0_RHIET</name>
<dbReference type="OrthoDB" id="38641at2"/>
<sequence>MPYSLTWLPEVLRAAGLKVAETNGWVNRGVSEMGRVRGVMCHHTGSPGSGNMPTLKTLIQGRGGAHPLPGPLAQLGLAVDGTWYVIAAGRANHAGAGEWNGVKTGNSNFIGVEAENAGTPQAHWPDWQMDAYRRGVAAILSHIGETSDMCCGHKEYALPKGRKIDPLFDMDLFRESVRQVMRGTAAIRSPVPARDPSSGRQTLERGAKGPDVILIQRAVHEEPDGKFGAATEAAVRRFQRDFDLRPDGIVGPLTWSKIDEVLAGHVALAPIPNVEGQALVSNPGAQALLQLIGNAEAPAGYGTLYGNNQDNFARSLITMTLSEVINTGPLWRKLYRSPACGRYQFMTPTLLRLRDRLDLQGTELFDSTLQDRLGYELLRIRGYERYVAGDLSMVEFGLALAKQWASLPVLQDCPGAHRVVRRGETYYAGDGLNRALVAPQIVEELLTAILHPAPAANAA</sequence>
<protein>
    <submittedName>
        <fullName evidence="2">N-acetylmuramoyl-L-alanine amidase domain-containing protein</fullName>
        <ecNumber evidence="2">3.5.1.28</ecNumber>
    </submittedName>
</protein>
<organism evidence="2 3">
    <name type="scientific">Rhizobium etli bv. mimosae str. IE4771</name>
    <dbReference type="NCBI Taxonomy" id="1432050"/>
    <lineage>
        <taxon>Bacteria</taxon>
        <taxon>Pseudomonadati</taxon>
        <taxon>Pseudomonadota</taxon>
        <taxon>Alphaproteobacteria</taxon>
        <taxon>Hyphomicrobiales</taxon>
        <taxon>Rhizobiaceae</taxon>
        <taxon>Rhizobium/Agrobacterium group</taxon>
        <taxon>Rhizobium</taxon>
    </lineage>
</organism>
<dbReference type="Gene3D" id="1.10.101.10">
    <property type="entry name" value="PGBD-like superfamily/PGBD"/>
    <property type="match status" value="1"/>
</dbReference>
<dbReference type="InterPro" id="IPR002502">
    <property type="entry name" value="Amidase_domain"/>
</dbReference>
<evidence type="ECO:0000259" key="1">
    <source>
        <dbReference type="SMART" id="SM00644"/>
    </source>
</evidence>
<dbReference type="GO" id="GO:0009253">
    <property type="term" value="P:peptidoglycan catabolic process"/>
    <property type="evidence" value="ECO:0007669"/>
    <property type="project" value="InterPro"/>
</dbReference>
<evidence type="ECO:0000313" key="3">
    <source>
        <dbReference type="Proteomes" id="UP000027180"/>
    </source>
</evidence>
<feature type="domain" description="N-acetylmuramoyl-L-alanine amidase" evidence="1">
    <location>
        <begin position="25"/>
        <end position="167"/>
    </location>
</feature>
<dbReference type="RefSeq" id="WP_040140320.1">
    <property type="nucleotide sequence ID" value="NZ_CP006988.1"/>
</dbReference>
<dbReference type="EMBL" id="CP006988">
    <property type="protein sequence ID" value="AIC29817.1"/>
    <property type="molecule type" value="Genomic_DNA"/>
</dbReference>
<dbReference type="Proteomes" id="UP000027180">
    <property type="component" value="Plasmid pRetIE4771b"/>
</dbReference>
<proteinExistence type="predicted"/>
<dbReference type="InterPro" id="IPR023346">
    <property type="entry name" value="Lysozyme-like_dom_sf"/>
</dbReference>
<dbReference type="SMART" id="SM00644">
    <property type="entry name" value="Ami_2"/>
    <property type="match status" value="1"/>
</dbReference>
<dbReference type="SUPFAM" id="SSF53955">
    <property type="entry name" value="Lysozyme-like"/>
    <property type="match status" value="1"/>
</dbReference>
<dbReference type="Gene3D" id="3.40.80.10">
    <property type="entry name" value="Peptidoglycan recognition protein-like"/>
    <property type="match status" value="1"/>
</dbReference>
<keyword evidence="2" id="KW-0378">Hydrolase</keyword>
<dbReference type="KEGG" id="rei:IE4771_PB00083"/>
<dbReference type="SUPFAM" id="SSF55846">
    <property type="entry name" value="N-acetylmuramoyl-L-alanine amidase-like"/>
    <property type="match status" value="1"/>
</dbReference>
<dbReference type="EC" id="3.5.1.28" evidence="2"/>
<dbReference type="InterPro" id="IPR036365">
    <property type="entry name" value="PGBD-like_sf"/>
</dbReference>
<keyword evidence="2" id="KW-0614">Plasmid</keyword>
<geneLocation type="plasmid" evidence="2 3">
    <name>pRetIE4771b</name>
</geneLocation>
<dbReference type="AlphaFoldDB" id="A0A060I7G0"/>
<dbReference type="SUPFAM" id="SSF47090">
    <property type="entry name" value="PGBD-like"/>
    <property type="match status" value="1"/>
</dbReference>
<dbReference type="InterPro" id="IPR036366">
    <property type="entry name" value="PGBDSf"/>
</dbReference>
<dbReference type="InterPro" id="IPR002477">
    <property type="entry name" value="Peptidoglycan-bd-like"/>
</dbReference>
<dbReference type="Pfam" id="PF01471">
    <property type="entry name" value="PG_binding_1"/>
    <property type="match status" value="1"/>
</dbReference>
<accession>A0A060I7G0</accession>